<dbReference type="PRINTS" id="PR00080">
    <property type="entry name" value="SDRFAMILY"/>
</dbReference>
<comment type="similarity">
    <text evidence="1 3">Belongs to the short-chain dehydrogenases/reductases (SDR) family.</text>
</comment>
<dbReference type="PATRIC" id="fig|1391654.3.peg.2976"/>
<dbReference type="AlphaFoldDB" id="A0A0K1PRW7"/>
<evidence type="ECO:0000256" key="2">
    <source>
        <dbReference type="ARBA" id="ARBA00023002"/>
    </source>
</evidence>
<keyword evidence="2" id="KW-0560">Oxidoreductase</keyword>
<dbReference type="InterPro" id="IPR051911">
    <property type="entry name" value="SDR_oxidoreductase"/>
</dbReference>
<dbReference type="CDD" id="cd05374">
    <property type="entry name" value="17beta-HSD-like_SDR_c"/>
    <property type="match status" value="1"/>
</dbReference>
<sequence>MSTKNDSTASQVWFITGASSGFGRAIVDDVLARGGKVVAAVRTPSVMEDLAKANPDRVHVVRLDVTKTDEIRSAIASARERFGRIDVLVNNAGYSMVGAVEETSDDELRSAMELMFFGAASLTREVLPEMRERRSGTIVQISSVGGFITAPGFGPYCAAKHALEALSEAMSVEVAPFGVRVLVVEPGAFRTSLFGHGFRRMPPIDAYASTVGPTRAFTSQSHGAQAGDPVKAARAIVDAVAAGSPTLRLPLGADAVSGIRDKLAAVAADVSRNEAVAVATTVDA</sequence>
<dbReference type="PANTHER" id="PTHR43976">
    <property type="entry name" value="SHORT CHAIN DEHYDROGENASE"/>
    <property type="match status" value="1"/>
</dbReference>
<keyword evidence="6" id="KW-1185">Reference proteome</keyword>
<dbReference type="InterPro" id="IPR020904">
    <property type="entry name" value="Sc_DH/Rdtase_CS"/>
</dbReference>
<evidence type="ECO:0000259" key="4">
    <source>
        <dbReference type="SMART" id="SM00822"/>
    </source>
</evidence>
<evidence type="ECO:0000313" key="6">
    <source>
        <dbReference type="Proteomes" id="UP000064967"/>
    </source>
</evidence>
<reference evidence="5 6" key="1">
    <citation type="submission" date="2015-08" db="EMBL/GenBank/DDBJ databases">
        <authorList>
            <person name="Babu N.S."/>
            <person name="Beckwith C.J."/>
            <person name="Beseler K.G."/>
            <person name="Brison A."/>
            <person name="Carone J.V."/>
            <person name="Caskin T.P."/>
            <person name="Diamond M."/>
            <person name="Durham M.E."/>
            <person name="Foxe J.M."/>
            <person name="Go M."/>
            <person name="Henderson B.A."/>
            <person name="Jones I.B."/>
            <person name="McGettigan J.A."/>
            <person name="Micheletti S.J."/>
            <person name="Nasrallah M.E."/>
            <person name="Ortiz D."/>
            <person name="Piller C.R."/>
            <person name="Privatt S.R."/>
            <person name="Schneider S.L."/>
            <person name="Sharp S."/>
            <person name="Smith T.C."/>
            <person name="Stanton J.D."/>
            <person name="Ullery H.E."/>
            <person name="Wilson R.J."/>
            <person name="Serrano M.G."/>
            <person name="Buck G."/>
            <person name="Lee V."/>
            <person name="Wang Y."/>
            <person name="Carvalho R."/>
            <person name="Voegtly L."/>
            <person name="Shi R."/>
            <person name="Duckworth R."/>
            <person name="Johnson A."/>
            <person name="Loviza R."/>
            <person name="Walstead R."/>
            <person name="Shah Z."/>
            <person name="Kiflezghi M."/>
            <person name="Wade K."/>
            <person name="Ball S.L."/>
            <person name="Bradley K.W."/>
            <person name="Asai D.J."/>
            <person name="Bowman C.A."/>
            <person name="Russell D.A."/>
            <person name="Pope W.H."/>
            <person name="Jacobs-Sera D."/>
            <person name="Hendrix R.W."/>
            <person name="Hatfull G.F."/>
        </authorList>
    </citation>
    <scope>NUCLEOTIDE SEQUENCE [LARGE SCALE GENOMIC DNA]</scope>
    <source>
        <strain evidence="5 6">DSM 27648</strain>
    </source>
</reference>
<dbReference type="PANTHER" id="PTHR43976:SF16">
    <property type="entry name" value="SHORT-CHAIN DEHYDROGENASE_REDUCTASE FAMILY PROTEIN"/>
    <property type="match status" value="1"/>
</dbReference>
<dbReference type="EMBL" id="CP012333">
    <property type="protein sequence ID" value="AKU96280.1"/>
    <property type="molecule type" value="Genomic_DNA"/>
</dbReference>
<dbReference type="PROSITE" id="PS00061">
    <property type="entry name" value="ADH_SHORT"/>
    <property type="match status" value="1"/>
</dbReference>
<dbReference type="Gene3D" id="3.40.50.720">
    <property type="entry name" value="NAD(P)-binding Rossmann-like Domain"/>
    <property type="match status" value="1"/>
</dbReference>
<dbReference type="STRING" id="1391654.AKJ09_02944"/>
<dbReference type="PRINTS" id="PR00081">
    <property type="entry name" value="GDHRDH"/>
</dbReference>
<proteinExistence type="inferred from homology"/>
<dbReference type="InterPro" id="IPR057326">
    <property type="entry name" value="KR_dom"/>
</dbReference>
<dbReference type="Pfam" id="PF00106">
    <property type="entry name" value="adh_short"/>
    <property type="match status" value="1"/>
</dbReference>
<dbReference type="RefSeq" id="WP_146647592.1">
    <property type="nucleotide sequence ID" value="NZ_CP012333.1"/>
</dbReference>
<evidence type="ECO:0000313" key="5">
    <source>
        <dbReference type="EMBL" id="AKU96280.1"/>
    </source>
</evidence>
<name>A0A0K1PRW7_9BACT</name>
<protein>
    <submittedName>
        <fullName evidence="5">Dehydrogenase</fullName>
    </submittedName>
</protein>
<organism evidence="5 6">
    <name type="scientific">Labilithrix luteola</name>
    <dbReference type="NCBI Taxonomy" id="1391654"/>
    <lineage>
        <taxon>Bacteria</taxon>
        <taxon>Pseudomonadati</taxon>
        <taxon>Myxococcota</taxon>
        <taxon>Polyangia</taxon>
        <taxon>Polyangiales</taxon>
        <taxon>Labilitrichaceae</taxon>
        <taxon>Labilithrix</taxon>
    </lineage>
</organism>
<dbReference type="KEGG" id="llu:AKJ09_02944"/>
<dbReference type="InterPro" id="IPR036291">
    <property type="entry name" value="NAD(P)-bd_dom_sf"/>
</dbReference>
<dbReference type="GO" id="GO:0016491">
    <property type="term" value="F:oxidoreductase activity"/>
    <property type="evidence" value="ECO:0007669"/>
    <property type="project" value="UniProtKB-KW"/>
</dbReference>
<evidence type="ECO:0000256" key="3">
    <source>
        <dbReference type="RuleBase" id="RU000363"/>
    </source>
</evidence>
<dbReference type="Proteomes" id="UP000064967">
    <property type="component" value="Chromosome"/>
</dbReference>
<dbReference type="InterPro" id="IPR002347">
    <property type="entry name" value="SDR_fam"/>
</dbReference>
<dbReference type="SUPFAM" id="SSF51735">
    <property type="entry name" value="NAD(P)-binding Rossmann-fold domains"/>
    <property type="match status" value="1"/>
</dbReference>
<feature type="domain" description="Ketoreductase" evidence="4">
    <location>
        <begin position="11"/>
        <end position="187"/>
    </location>
</feature>
<gene>
    <name evidence="5" type="ORF">AKJ09_02944</name>
</gene>
<evidence type="ECO:0000256" key="1">
    <source>
        <dbReference type="ARBA" id="ARBA00006484"/>
    </source>
</evidence>
<accession>A0A0K1PRW7</accession>
<dbReference type="OrthoDB" id="9793825at2"/>
<dbReference type="SMART" id="SM00822">
    <property type="entry name" value="PKS_KR"/>
    <property type="match status" value="1"/>
</dbReference>
<dbReference type="NCBIfam" id="NF004824">
    <property type="entry name" value="PRK06180.1"/>
    <property type="match status" value="1"/>
</dbReference>